<dbReference type="AlphaFoldDB" id="A0A1V9Y9F8"/>
<protein>
    <submittedName>
        <fullName evidence="1">Uncharacterized protein</fullName>
    </submittedName>
</protein>
<dbReference type="EMBL" id="JNBR01002491">
    <property type="protein sequence ID" value="OQR82324.1"/>
    <property type="molecule type" value="Genomic_DNA"/>
</dbReference>
<sequence length="118" mass="13612">MKERFYGFRYEIQQSSETAMASIEAHAQQYGCFGWVQPSPQVIRLPAMVATIVGEVRCNASRGPQVHAWMESKWQAHVLAYDSSKIRFHYTYFRRVERERVTCFSSPPHACVGGHDEL</sequence>
<dbReference type="Proteomes" id="UP000243579">
    <property type="component" value="Unassembled WGS sequence"/>
</dbReference>
<reference evidence="1 2" key="1">
    <citation type="journal article" date="2014" name="Genome Biol. Evol.">
        <title>The secreted proteins of Achlya hypogyna and Thraustotheca clavata identify the ancestral oomycete secretome and reveal gene acquisitions by horizontal gene transfer.</title>
        <authorList>
            <person name="Misner I."/>
            <person name="Blouin N."/>
            <person name="Leonard G."/>
            <person name="Richards T.A."/>
            <person name="Lane C.E."/>
        </authorList>
    </citation>
    <scope>NUCLEOTIDE SEQUENCE [LARGE SCALE GENOMIC DNA]</scope>
    <source>
        <strain evidence="1 2">ATCC 48635</strain>
    </source>
</reference>
<gene>
    <name evidence="1" type="ORF">ACHHYP_20799</name>
</gene>
<organism evidence="1 2">
    <name type="scientific">Achlya hypogyna</name>
    <name type="common">Oomycete</name>
    <name type="synonym">Protoachlya hypogyna</name>
    <dbReference type="NCBI Taxonomy" id="1202772"/>
    <lineage>
        <taxon>Eukaryota</taxon>
        <taxon>Sar</taxon>
        <taxon>Stramenopiles</taxon>
        <taxon>Oomycota</taxon>
        <taxon>Saprolegniomycetes</taxon>
        <taxon>Saprolegniales</taxon>
        <taxon>Achlyaceae</taxon>
        <taxon>Achlya</taxon>
    </lineage>
</organism>
<evidence type="ECO:0000313" key="1">
    <source>
        <dbReference type="EMBL" id="OQR82324.1"/>
    </source>
</evidence>
<keyword evidence="2" id="KW-1185">Reference proteome</keyword>
<evidence type="ECO:0000313" key="2">
    <source>
        <dbReference type="Proteomes" id="UP000243579"/>
    </source>
</evidence>
<proteinExistence type="predicted"/>
<comment type="caution">
    <text evidence="1">The sequence shown here is derived from an EMBL/GenBank/DDBJ whole genome shotgun (WGS) entry which is preliminary data.</text>
</comment>
<accession>A0A1V9Y9F8</accession>
<dbReference type="OrthoDB" id="73375at2759"/>
<name>A0A1V9Y9F8_ACHHY</name>